<keyword evidence="6" id="KW-1185">Reference proteome</keyword>
<feature type="domain" description="HTH luxR-type" evidence="4">
    <location>
        <begin position="185"/>
        <end position="250"/>
    </location>
</feature>
<keyword evidence="2" id="KW-0238">DNA-binding</keyword>
<keyword evidence="3" id="KW-0804">Transcription</keyword>
<evidence type="ECO:0000256" key="3">
    <source>
        <dbReference type="ARBA" id="ARBA00023163"/>
    </source>
</evidence>
<dbReference type="PROSITE" id="PS50043">
    <property type="entry name" value="HTH_LUXR_2"/>
    <property type="match status" value="1"/>
</dbReference>
<dbReference type="PANTHER" id="PTHR44688">
    <property type="entry name" value="DNA-BINDING TRANSCRIPTIONAL ACTIVATOR DEVR_DOSR"/>
    <property type="match status" value="1"/>
</dbReference>
<accession>A0ABY2WPD2</accession>
<dbReference type="EMBL" id="VCNI01000001">
    <property type="protein sequence ID" value="TMU56852.1"/>
    <property type="molecule type" value="Genomic_DNA"/>
</dbReference>
<dbReference type="Gene3D" id="3.30.450.20">
    <property type="entry name" value="PAS domain"/>
    <property type="match status" value="1"/>
</dbReference>
<dbReference type="InterPro" id="IPR000792">
    <property type="entry name" value="Tscrpt_reg_LuxR_C"/>
</dbReference>
<sequence>MENNVNSKITQENLWQYADDISKYLQDKVVGQRNWNSLNDFPLLFKQALYVMDWKKKSISYQRNIDKLLGYDLKEFNMETALRRIHPDDIPVVSRVIKGTVHHYVHSRTVEPDSYLTLTYRFLKKDNSTIKLLRQTGAFEVSDRGEFISNWSLITVIDFISNNNQVEWHLNTNEVDFQKFKDNVYREFKDFFSPRELLVIHGINKGLKSLEIAKELSISKLTVDTHRKNILRKCGCSNKEQLLNFCAANGII</sequence>
<dbReference type="InterPro" id="IPR036388">
    <property type="entry name" value="WH-like_DNA-bd_sf"/>
</dbReference>
<dbReference type="PANTHER" id="PTHR44688:SF16">
    <property type="entry name" value="DNA-BINDING TRANSCRIPTIONAL ACTIVATOR DEVR_DOSR"/>
    <property type="match status" value="1"/>
</dbReference>
<dbReference type="RefSeq" id="WP_138833725.1">
    <property type="nucleotide sequence ID" value="NZ_VCNI01000001.1"/>
</dbReference>
<comment type="caution">
    <text evidence="5">The sequence shown here is derived from an EMBL/GenBank/DDBJ whole genome shotgun (WGS) entry which is preliminary data.</text>
</comment>
<dbReference type="CDD" id="cd06170">
    <property type="entry name" value="LuxR_C_like"/>
    <property type="match status" value="1"/>
</dbReference>
<dbReference type="Proteomes" id="UP000751614">
    <property type="component" value="Unassembled WGS sequence"/>
</dbReference>
<evidence type="ECO:0000256" key="2">
    <source>
        <dbReference type="ARBA" id="ARBA00023125"/>
    </source>
</evidence>
<evidence type="ECO:0000256" key="1">
    <source>
        <dbReference type="ARBA" id="ARBA00023015"/>
    </source>
</evidence>
<reference evidence="5 6" key="1">
    <citation type="submission" date="2019-05" db="EMBL/GenBank/DDBJ databases">
        <title>Flagellimonas sp. AsT0115, sp. nov., isolated from a marine red algae, Asparagopsis taxiformis.</title>
        <authorList>
            <person name="Kim J."/>
            <person name="Jeong S.E."/>
            <person name="Jeon C.O."/>
        </authorList>
    </citation>
    <scope>NUCLEOTIDE SEQUENCE [LARGE SCALE GENOMIC DNA]</scope>
    <source>
        <strain evidence="5 6">AsT0115</strain>
    </source>
</reference>
<evidence type="ECO:0000259" key="4">
    <source>
        <dbReference type="PROSITE" id="PS50043"/>
    </source>
</evidence>
<organism evidence="5 6">
    <name type="scientific">Flagellimonas algicola</name>
    <dbReference type="NCBI Taxonomy" id="2583815"/>
    <lineage>
        <taxon>Bacteria</taxon>
        <taxon>Pseudomonadati</taxon>
        <taxon>Bacteroidota</taxon>
        <taxon>Flavobacteriia</taxon>
        <taxon>Flavobacteriales</taxon>
        <taxon>Flavobacteriaceae</taxon>
        <taxon>Flagellimonas</taxon>
    </lineage>
</organism>
<dbReference type="PROSITE" id="PS00622">
    <property type="entry name" value="HTH_LUXR_1"/>
    <property type="match status" value="1"/>
</dbReference>
<dbReference type="SMART" id="SM00421">
    <property type="entry name" value="HTH_LUXR"/>
    <property type="match status" value="1"/>
</dbReference>
<proteinExistence type="predicted"/>
<name>A0ABY2WPD2_9FLAO</name>
<dbReference type="Gene3D" id="1.10.10.10">
    <property type="entry name" value="Winged helix-like DNA-binding domain superfamily/Winged helix DNA-binding domain"/>
    <property type="match status" value="1"/>
</dbReference>
<gene>
    <name evidence="5" type="ORF">FGG15_04715</name>
</gene>
<dbReference type="SUPFAM" id="SSF46894">
    <property type="entry name" value="C-terminal effector domain of the bipartite response regulators"/>
    <property type="match status" value="1"/>
</dbReference>
<dbReference type="InterPro" id="IPR016032">
    <property type="entry name" value="Sig_transdc_resp-reg_C-effctor"/>
</dbReference>
<dbReference type="Pfam" id="PF00196">
    <property type="entry name" value="GerE"/>
    <property type="match status" value="1"/>
</dbReference>
<evidence type="ECO:0000313" key="5">
    <source>
        <dbReference type="EMBL" id="TMU56852.1"/>
    </source>
</evidence>
<keyword evidence="1" id="KW-0805">Transcription regulation</keyword>
<dbReference type="PRINTS" id="PR00038">
    <property type="entry name" value="HTHLUXR"/>
</dbReference>
<evidence type="ECO:0000313" key="6">
    <source>
        <dbReference type="Proteomes" id="UP000751614"/>
    </source>
</evidence>
<protein>
    <recommendedName>
        <fullName evidence="4">HTH luxR-type domain-containing protein</fullName>
    </recommendedName>
</protein>